<evidence type="ECO:0000256" key="2">
    <source>
        <dbReference type="ARBA" id="ARBA00004141"/>
    </source>
</evidence>
<evidence type="ECO:0000256" key="12">
    <source>
        <dbReference type="HAMAP-Rule" id="MF_01665"/>
    </source>
</evidence>
<keyword evidence="3 12" id="KW-0812">Transmembrane</keyword>
<dbReference type="EMBL" id="QPJM01000003">
    <property type="protein sequence ID" value="RCW85406.1"/>
    <property type="molecule type" value="Genomic_DNA"/>
</dbReference>
<keyword evidence="6 12" id="KW-0560">Oxidoreductase</keyword>
<comment type="pathway">
    <text evidence="10 12">Porphyrin-containing compound metabolism; heme A biosynthesis; heme A from heme O: step 1/1.</text>
</comment>
<evidence type="ECO:0000313" key="14">
    <source>
        <dbReference type="Proteomes" id="UP000253324"/>
    </source>
</evidence>
<evidence type="ECO:0000256" key="11">
    <source>
        <dbReference type="ARBA" id="ARBA00048044"/>
    </source>
</evidence>
<comment type="caution">
    <text evidence="13">The sequence shown here is derived from an EMBL/GenBank/DDBJ whole genome shotgun (WGS) entry which is preliminary data.</text>
</comment>
<protein>
    <recommendedName>
        <fullName evidence="12">Heme A synthase</fullName>
        <shortName evidence="12">HAS</shortName>
        <ecNumber evidence="12">1.17.99.9</ecNumber>
    </recommendedName>
    <alternativeName>
        <fullName evidence="12">Cytochrome aa3-controlling protein</fullName>
    </alternativeName>
</protein>
<dbReference type="GO" id="GO:0120547">
    <property type="term" value="F:heme A synthase activity"/>
    <property type="evidence" value="ECO:0007669"/>
    <property type="project" value="UniProtKB-EC"/>
</dbReference>
<evidence type="ECO:0000313" key="13">
    <source>
        <dbReference type="EMBL" id="RCW85406.1"/>
    </source>
</evidence>
<keyword evidence="7 12" id="KW-0408">Iron</keyword>
<dbReference type="Pfam" id="PF02628">
    <property type="entry name" value="COX15-CtaA"/>
    <property type="match status" value="1"/>
</dbReference>
<feature type="transmembrane region" description="Helical" evidence="12">
    <location>
        <begin position="303"/>
        <end position="325"/>
    </location>
</feature>
<evidence type="ECO:0000256" key="3">
    <source>
        <dbReference type="ARBA" id="ARBA00022692"/>
    </source>
</evidence>
<keyword evidence="9 12" id="KW-0472">Membrane</keyword>
<dbReference type="AlphaFoldDB" id="A0A368Z1R8"/>
<comment type="function">
    <text evidence="12">Catalyzes the conversion of heme O to heme A by two successive hydroxylations of the methyl group at C8. The first hydroxylation forms heme I, the second hydroxylation results in an unstable dihydroxymethyl group, which spontaneously dehydrates, resulting in the formyl group of heme A.</text>
</comment>
<dbReference type="EC" id="1.17.99.9" evidence="12"/>
<accession>A0A368Z1R8</accession>
<feature type="transmembrane region" description="Helical" evidence="12">
    <location>
        <begin position="140"/>
        <end position="157"/>
    </location>
</feature>
<dbReference type="InterPro" id="IPR023754">
    <property type="entry name" value="HemeA_Synthase_type2"/>
</dbReference>
<comment type="cofactor">
    <cofactor evidence="1 12">
        <name>heme b</name>
        <dbReference type="ChEBI" id="CHEBI:60344"/>
    </cofactor>
</comment>
<sequence length="365" mass="41039">MAANTLSQGMVVSVQDREARNRKYIRIWLYLVLIVLATIVLVGGATRMTGSGLSITEWKPVHGIIPPFGHDQWMEEFDKYRQIPQYQQLNKGMSLAEFQQIFWWEWAHRFLARGVGFLVAVPLAFFWLTGRLERRLKPRMIFILALGALQGAVGWWMVASGLVDRVDVSQYRLATHLTLACIIFAAVMYVARGLAVYSEAPANRQIQRFAGWFVLFVFIQIYLGALVAGLDAGLSYNTWPLMDGAVIPGDLFPIQPIWHNLFESPKTVQFVHRCFAYFVLIVAIWQAVSTVRQAPGTTHARRAVLLVVLVTLQAAIGITTLLMQVPIGLGLLHQFFAIVILGFSVAHWRGTKGAYPRETEVVAGR</sequence>
<dbReference type="OrthoDB" id="9793156at2"/>
<evidence type="ECO:0000256" key="4">
    <source>
        <dbReference type="ARBA" id="ARBA00022723"/>
    </source>
</evidence>
<keyword evidence="14" id="KW-1185">Reference proteome</keyword>
<feature type="transmembrane region" description="Helical" evidence="12">
    <location>
        <begin position="209"/>
        <end position="230"/>
    </location>
</feature>
<feature type="transmembrane region" description="Helical" evidence="12">
    <location>
        <begin position="177"/>
        <end position="197"/>
    </location>
</feature>
<evidence type="ECO:0000256" key="1">
    <source>
        <dbReference type="ARBA" id="ARBA00001970"/>
    </source>
</evidence>
<evidence type="ECO:0000256" key="7">
    <source>
        <dbReference type="ARBA" id="ARBA00023004"/>
    </source>
</evidence>
<proteinExistence type="inferred from homology"/>
<keyword evidence="12" id="KW-1003">Cell membrane</keyword>
<comment type="similarity">
    <text evidence="12">Belongs to the COX15/CtaA family. Type 2 subfamily.</text>
</comment>
<dbReference type="UniPathway" id="UPA00269">
    <property type="reaction ID" value="UER00713"/>
</dbReference>
<reference evidence="13 14" key="1">
    <citation type="submission" date="2018-07" db="EMBL/GenBank/DDBJ databases">
        <title>Genomic Encyclopedia of Type Strains, Phase III (KMG-III): the genomes of soil and plant-associated and newly described type strains.</title>
        <authorList>
            <person name="Whitman W."/>
        </authorList>
    </citation>
    <scope>NUCLEOTIDE SEQUENCE [LARGE SCALE GENOMIC DNA]</scope>
    <source>
        <strain evidence="13 14">31-25a</strain>
    </source>
</reference>
<keyword evidence="4 12" id="KW-0479">Metal-binding</keyword>
<dbReference type="GO" id="GO:0046872">
    <property type="term" value="F:metal ion binding"/>
    <property type="evidence" value="ECO:0007669"/>
    <property type="project" value="UniProtKB-KW"/>
</dbReference>
<comment type="catalytic activity">
    <reaction evidence="11">
        <text>Fe(II)-heme o + 2 A + H2O = Fe(II)-heme a + 2 AH2</text>
        <dbReference type="Rhea" id="RHEA:63388"/>
        <dbReference type="ChEBI" id="CHEBI:13193"/>
        <dbReference type="ChEBI" id="CHEBI:15377"/>
        <dbReference type="ChEBI" id="CHEBI:17499"/>
        <dbReference type="ChEBI" id="CHEBI:60530"/>
        <dbReference type="ChEBI" id="CHEBI:61715"/>
        <dbReference type="EC" id="1.17.99.9"/>
    </reaction>
    <physiologicalReaction direction="left-to-right" evidence="11">
        <dbReference type="Rhea" id="RHEA:63389"/>
    </physiologicalReaction>
</comment>
<evidence type="ECO:0000256" key="8">
    <source>
        <dbReference type="ARBA" id="ARBA00023133"/>
    </source>
</evidence>
<comment type="subcellular location">
    <subcellularLocation>
        <location evidence="12">Cell membrane</location>
        <topology evidence="12">Multi-pass membrane protein</topology>
    </subcellularLocation>
    <subcellularLocation>
        <location evidence="2">Membrane</location>
        <topology evidence="2">Multi-pass membrane protein</topology>
    </subcellularLocation>
</comment>
<evidence type="ECO:0000256" key="9">
    <source>
        <dbReference type="ARBA" id="ARBA00023136"/>
    </source>
</evidence>
<feature type="binding site" description="axial binding residue" evidence="12">
    <location>
        <position position="272"/>
    </location>
    <ligand>
        <name>heme</name>
        <dbReference type="ChEBI" id="CHEBI:30413"/>
    </ligand>
    <ligandPart>
        <name>Fe</name>
        <dbReference type="ChEBI" id="CHEBI:18248"/>
    </ligandPart>
</feature>
<evidence type="ECO:0000256" key="5">
    <source>
        <dbReference type="ARBA" id="ARBA00022989"/>
    </source>
</evidence>
<feature type="transmembrane region" description="Helical" evidence="12">
    <location>
        <begin position="110"/>
        <end position="128"/>
    </location>
</feature>
<feature type="transmembrane region" description="Helical" evidence="12">
    <location>
        <begin position="331"/>
        <end position="348"/>
    </location>
</feature>
<evidence type="ECO:0000256" key="10">
    <source>
        <dbReference type="ARBA" id="ARBA00044501"/>
    </source>
</evidence>
<keyword evidence="8 12" id="KW-0350">Heme biosynthesis</keyword>
<dbReference type="PANTHER" id="PTHR23289">
    <property type="entry name" value="CYTOCHROME C OXIDASE ASSEMBLY PROTEIN COX15"/>
    <property type="match status" value="1"/>
</dbReference>
<feature type="transmembrane region" description="Helical" evidence="12">
    <location>
        <begin position="27"/>
        <end position="46"/>
    </location>
</feature>
<name>A0A368Z1R8_9HYPH</name>
<dbReference type="Proteomes" id="UP000253324">
    <property type="component" value="Unassembled WGS sequence"/>
</dbReference>
<dbReference type="HAMAP" id="MF_01665">
    <property type="entry name" value="HemeA_synth_type2"/>
    <property type="match status" value="1"/>
</dbReference>
<keyword evidence="5 12" id="KW-1133">Transmembrane helix</keyword>
<feature type="transmembrane region" description="Helical" evidence="12">
    <location>
        <begin position="270"/>
        <end position="291"/>
    </location>
</feature>
<dbReference type="GO" id="GO:0006784">
    <property type="term" value="P:heme A biosynthetic process"/>
    <property type="evidence" value="ECO:0007669"/>
    <property type="project" value="UniProtKB-UniRule"/>
</dbReference>
<comment type="subunit">
    <text evidence="12">Interacts with CtaB.</text>
</comment>
<feature type="binding site" description="axial binding residue" evidence="12">
    <location>
        <position position="333"/>
    </location>
    <ligand>
        <name>heme</name>
        <dbReference type="ChEBI" id="CHEBI:30413"/>
    </ligand>
    <ligandPart>
        <name>Fe</name>
        <dbReference type="ChEBI" id="CHEBI:18248"/>
    </ligandPart>
</feature>
<dbReference type="GO" id="GO:0005886">
    <property type="term" value="C:plasma membrane"/>
    <property type="evidence" value="ECO:0007669"/>
    <property type="project" value="UniProtKB-SubCell"/>
</dbReference>
<dbReference type="PANTHER" id="PTHR23289:SF2">
    <property type="entry name" value="CYTOCHROME C OXIDASE ASSEMBLY PROTEIN COX15 HOMOLOG"/>
    <property type="match status" value="1"/>
</dbReference>
<evidence type="ECO:0000256" key="6">
    <source>
        <dbReference type="ARBA" id="ARBA00023002"/>
    </source>
</evidence>
<dbReference type="InterPro" id="IPR003780">
    <property type="entry name" value="COX15/CtaA_fam"/>
</dbReference>
<organism evidence="13 14">
    <name type="scientific">Phyllobacterium bourgognense</name>
    <dbReference type="NCBI Taxonomy" id="314236"/>
    <lineage>
        <taxon>Bacteria</taxon>
        <taxon>Pseudomonadati</taxon>
        <taxon>Pseudomonadota</taxon>
        <taxon>Alphaproteobacteria</taxon>
        <taxon>Hyphomicrobiales</taxon>
        <taxon>Phyllobacteriaceae</taxon>
        <taxon>Phyllobacterium</taxon>
    </lineage>
</organism>
<gene>
    <name evidence="12" type="primary">ctaA</name>
    <name evidence="13" type="ORF">C7476_103249</name>
</gene>